<name>A0A1H3DYA0_9RHOB</name>
<evidence type="ECO:0000313" key="2">
    <source>
        <dbReference type="Proteomes" id="UP000198539"/>
    </source>
</evidence>
<sequence length="95" mass="10774">MGEVNMIDVDLAKYTLKIMATLSVQQKEKTFTSCDLYIGRADTRLLQRARHMAVPARRGAGLHLNRTVWVRNPREAIASSFTPRNKFRPDTDKGA</sequence>
<evidence type="ECO:0000313" key="1">
    <source>
        <dbReference type="EMBL" id="SDX71048.1"/>
    </source>
</evidence>
<dbReference type="STRING" id="564137.SAMN04488238_11644"/>
<dbReference type="AlphaFoldDB" id="A0A1H3DYA0"/>
<proteinExistence type="predicted"/>
<protein>
    <submittedName>
        <fullName evidence="1">Uncharacterized protein</fullName>
    </submittedName>
</protein>
<dbReference type="EMBL" id="FNOM01000016">
    <property type="protein sequence ID" value="SDX71048.1"/>
    <property type="molecule type" value="Genomic_DNA"/>
</dbReference>
<accession>A0A1H3DYA0</accession>
<keyword evidence="2" id="KW-1185">Reference proteome</keyword>
<gene>
    <name evidence="1" type="ORF">SAMN04488238_11644</name>
</gene>
<reference evidence="1 2" key="1">
    <citation type="submission" date="2016-10" db="EMBL/GenBank/DDBJ databases">
        <authorList>
            <person name="de Groot N.N."/>
        </authorList>
    </citation>
    <scope>NUCLEOTIDE SEQUENCE [LARGE SCALE GENOMIC DNA]</scope>
    <source>
        <strain evidence="1 2">CGMCC 1.8894</strain>
    </source>
</reference>
<dbReference type="Proteomes" id="UP000198539">
    <property type="component" value="Unassembled WGS sequence"/>
</dbReference>
<organism evidence="1 2">
    <name type="scientific">Roseicitreum antarcticum</name>
    <dbReference type="NCBI Taxonomy" id="564137"/>
    <lineage>
        <taxon>Bacteria</taxon>
        <taxon>Pseudomonadati</taxon>
        <taxon>Pseudomonadota</taxon>
        <taxon>Alphaproteobacteria</taxon>
        <taxon>Rhodobacterales</taxon>
        <taxon>Paracoccaceae</taxon>
        <taxon>Roseicitreum</taxon>
    </lineage>
</organism>